<dbReference type="OrthoDB" id="3006100at2759"/>
<evidence type="ECO:0000313" key="3">
    <source>
        <dbReference type="Proteomes" id="UP000807353"/>
    </source>
</evidence>
<reference evidence="2" key="1">
    <citation type="submission" date="2020-11" db="EMBL/GenBank/DDBJ databases">
        <authorList>
            <consortium name="DOE Joint Genome Institute"/>
            <person name="Ahrendt S."/>
            <person name="Riley R."/>
            <person name="Andreopoulos W."/>
            <person name="Labutti K."/>
            <person name="Pangilinan J."/>
            <person name="Ruiz-Duenas F.J."/>
            <person name="Barrasa J.M."/>
            <person name="Sanchez-Garcia M."/>
            <person name="Camarero S."/>
            <person name="Miyauchi S."/>
            <person name="Serrano A."/>
            <person name="Linde D."/>
            <person name="Babiker R."/>
            <person name="Drula E."/>
            <person name="Ayuso-Fernandez I."/>
            <person name="Pacheco R."/>
            <person name="Padilla G."/>
            <person name="Ferreira P."/>
            <person name="Barriuso J."/>
            <person name="Kellner H."/>
            <person name="Castanera R."/>
            <person name="Alfaro M."/>
            <person name="Ramirez L."/>
            <person name="Pisabarro A.G."/>
            <person name="Kuo A."/>
            <person name="Tritt A."/>
            <person name="Lipzen A."/>
            <person name="He G."/>
            <person name="Yan M."/>
            <person name="Ng V."/>
            <person name="Cullen D."/>
            <person name="Martin F."/>
            <person name="Rosso M.-N."/>
            <person name="Henrissat B."/>
            <person name="Hibbett D."/>
            <person name="Martinez A.T."/>
            <person name="Grigoriev I.V."/>
        </authorList>
    </citation>
    <scope>NUCLEOTIDE SEQUENCE</scope>
    <source>
        <strain evidence="2">CBS 247.69</strain>
    </source>
</reference>
<comment type="caution">
    <text evidence="2">The sequence shown here is derived from an EMBL/GenBank/DDBJ whole genome shotgun (WGS) entry which is preliminary data.</text>
</comment>
<keyword evidence="3" id="KW-1185">Reference proteome</keyword>
<dbReference type="SUPFAM" id="SSF81383">
    <property type="entry name" value="F-box domain"/>
    <property type="match status" value="1"/>
</dbReference>
<dbReference type="InterPro" id="IPR036047">
    <property type="entry name" value="F-box-like_dom_sf"/>
</dbReference>
<name>A0A9P5YBU0_9AGAR</name>
<proteinExistence type="predicted"/>
<dbReference type="AlphaFoldDB" id="A0A9P5YBU0"/>
<sequence length="619" mass="65943">MASITTIPTEILGEIFFHCTSSSPDAPLTLSAVCRTFHCAARASPHIWRRLRLSISEEADIDRGAARKAELWFGMAGACALDVSVEIPKASPILDESDSLVHSRGAQAPLLSSVLHRRRERITSLALHAYTERQAHSFLDSIYAPLSLSSKSASTTDNAVALRRLTLFVTPDLLPIEEQQVPAFIPLLSSLTYLKLTSPGIPSLTAANLSNLRTLAIVRPIRSHPLPLESIVDVLLASHVLVHFDLETRLDLPLEPSPTLPSALSPSDLYHTSLITMPSLSHLSLRTNNNPVLLSRLVVPALHTLHLNALDGKRPGRAEETATALRKMLARMDTNPSSLSPSLNPNTTTPTRTPGIEVLELAGVSIYRPPHARTNASWEWCLRHMRRLTHISARNMDAEHLIELLSQGMRRASVPGYIAPQHPHDGSAPDTAVCPRLRRLAVPAPATEASSAMRAFRVARPFVRVVPLGVAGGGVGYGWDSEDALKPSMSARALVGAPLPTPAPTPVSGSGFGPSPVSAPAVLGGGGGGGRTGFGGFGSGFGGFGSRLGRTDLVQTSPRSVKPDAGPSVNVPLPSPATSPPVIVGGFGFGSSFSRMRQTQSPPAPLPDFKAMRRDGVNW</sequence>
<feature type="region of interest" description="Disordered" evidence="1">
    <location>
        <begin position="334"/>
        <end position="353"/>
    </location>
</feature>
<evidence type="ECO:0000256" key="1">
    <source>
        <dbReference type="SAM" id="MobiDB-lite"/>
    </source>
</evidence>
<accession>A0A9P5YBU0</accession>
<evidence type="ECO:0008006" key="4">
    <source>
        <dbReference type="Google" id="ProtNLM"/>
    </source>
</evidence>
<gene>
    <name evidence="2" type="ORF">BDZ94DRAFT_1234403</name>
</gene>
<feature type="region of interest" description="Disordered" evidence="1">
    <location>
        <begin position="557"/>
        <end position="577"/>
    </location>
</feature>
<organism evidence="2 3">
    <name type="scientific">Collybia nuda</name>
    <dbReference type="NCBI Taxonomy" id="64659"/>
    <lineage>
        <taxon>Eukaryota</taxon>
        <taxon>Fungi</taxon>
        <taxon>Dikarya</taxon>
        <taxon>Basidiomycota</taxon>
        <taxon>Agaricomycotina</taxon>
        <taxon>Agaricomycetes</taxon>
        <taxon>Agaricomycetidae</taxon>
        <taxon>Agaricales</taxon>
        <taxon>Tricholomatineae</taxon>
        <taxon>Clitocybaceae</taxon>
        <taxon>Collybia</taxon>
    </lineage>
</organism>
<evidence type="ECO:0000313" key="2">
    <source>
        <dbReference type="EMBL" id="KAF9465794.1"/>
    </source>
</evidence>
<protein>
    <recommendedName>
        <fullName evidence="4">F-box domain-containing protein</fullName>
    </recommendedName>
</protein>
<dbReference type="EMBL" id="MU150245">
    <property type="protein sequence ID" value="KAF9465794.1"/>
    <property type="molecule type" value="Genomic_DNA"/>
</dbReference>
<dbReference type="Proteomes" id="UP000807353">
    <property type="component" value="Unassembled WGS sequence"/>
</dbReference>